<evidence type="ECO:0000256" key="3">
    <source>
        <dbReference type="ARBA" id="ARBA00023015"/>
    </source>
</evidence>
<dbReference type="InterPro" id="IPR023459">
    <property type="entry name" value="Tscrpt_elong_fac_GreA/B_fam"/>
</dbReference>
<evidence type="ECO:0000256" key="2">
    <source>
        <dbReference type="ARBA" id="ARBA00013729"/>
    </source>
</evidence>
<dbReference type="SUPFAM" id="SSF54534">
    <property type="entry name" value="FKBP-like"/>
    <property type="match status" value="1"/>
</dbReference>
<dbReference type="EMBL" id="ANOG01000185">
    <property type="protein sequence ID" value="EMI21843.1"/>
    <property type="molecule type" value="Genomic_DNA"/>
</dbReference>
<dbReference type="GO" id="GO:0003677">
    <property type="term" value="F:DNA binding"/>
    <property type="evidence" value="ECO:0007669"/>
    <property type="project" value="UniProtKB-UniRule"/>
</dbReference>
<dbReference type="GO" id="GO:0070063">
    <property type="term" value="F:RNA polymerase binding"/>
    <property type="evidence" value="ECO:0007669"/>
    <property type="project" value="InterPro"/>
</dbReference>
<name>M5RR85_9BACT</name>
<keyword evidence="13" id="KW-1185">Reference proteome</keyword>
<evidence type="ECO:0000313" key="12">
    <source>
        <dbReference type="EMBL" id="EMI21843.1"/>
    </source>
</evidence>
<dbReference type="SUPFAM" id="SSF46557">
    <property type="entry name" value="GreA transcript cleavage protein, N-terminal domain"/>
    <property type="match status" value="1"/>
</dbReference>
<organism evidence="12 13">
    <name type="scientific">Rhodopirellula maiorica SM1</name>
    <dbReference type="NCBI Taxonomy" id="1265738"/>
    <lineage>
        <taxon>Bacteria</taxon>
        <taxon>Pseudomonadati</taxon>
        <taxon>Planctomycetota</taxon>
        <taxon>Planctomycetia</taxon>
        <taxon>Pirellulales</taxon>
        <taxon>Pirellulaceae</taxon>
        <taxon>Novipirellula</taxon>
    </lineage>
</organism>
<dbReference type="PIRSF" id="PIRSF006092">
    <property type="entry name" value="GreA_GreB"/>
    <property type="match status" value="1"/>
</dbReference>
<dbReference type="NCBIfam" id="TIGR01462">
    <property type="entry name" value="greA"/>
    <property type="match status" value="1"/>
</dbReference>
<keyword evidence="3 8" id="KW-0805">Transcription regulation</keyword>
<dbReference type="InterPro" id="IPR006359">
    <property type="entry name" value="Tscrpt_elong_fac_GreA"/>
</dbReference>
<evidence type="ECO:0000256" key="9">
    <source>
        <dbReference type="RuleBase" id="RU000556"/>
    </source>
</evidence>
<sequence length="191" mass="21308">MGLLAILQRMPNPCHRFVEHHSLKPFSQGFPTMHDSVPMTREGYNKIKAEIHRLENVEMPLITEKIAEARAEGDLKENAEYHAQRENQGMVMAKVNELKDKIARASIVDVSQLPKDEVVFGCKVTVEDLAYGDEEQFTLVGAGDEDYDSGKILVTSPFGQGLIGKKVGETAEIEAPAGKLRFKILKIELDM</sequence>
<dbReference type="Proteomes" id="UP000011991">
    <property type="component" value="Unassembled WGS sequence"/>
</dbReference>
<accession>M5RR85</accession>
<dbReference type="Pfam" id="PF01272">
    <property type="entry name" value="GreA_GreB"/>
    <property type="match status" value="1"/>
</dbReference>
<dbReference type="PATRIC" id="fig|1265738.3.peg.1221"/>
<keyword evidence="5 8" id="KW-0804">Transcription</keyword>
<dbReference type="InterPro" id="IPR036805">
    <property type="entry name" value="Tscrpt_elong_fac_GreA/B_N_sf"/>
</dbReference>
<protein>
    <recommendedName>
        <fullName evidence="2 8">Transcription elongation factor GreA</fullName>
    </recommendedName>
    <alternativeName>
        <fullName evidence="7 8">Transcript cleavage factor GreA</fullName>
    </alternativeName>
</protein>
<reference evidence="12 13" key="1">
    <citation type="journal article" date="2013" name="Mar. Genomics">
        <title>Expression of sulfatases in Rhodopirellula baltica and the diversity of sulfatases in the genus Rhodopirellula.</title>
        <authorList>
            <person name="Wegner C.E."/>
            <person name="Richter-Heitmann T."/>
            <person name="Klindworth A."/>
            <person name="Klockow C."/>
            <person name="Richter M."/>
            <person name="Achstetter T."/>
            <person name="Glockner F.O."/>
            <person name="Harder J."/>
        </authorList>
    </citation>
    <scope>NUCLEOTIDE SEQUENCE [LARGE SCALE GENOMIC DNA]</scope>
    <source>
        <strain evidence="12 13">SM1</strain>
    </source>
</reference>
<dbReference type="PROSITE" id="PS00829">
    <property type="entry name" value="GREAB_1"/>
    <property type="match status" value="1"/>
</dbReference>
<dbReference type="InterPro" id="IPR028624">
    <property type="entry name" value="Tscrpt_elong_fac_GreA/B"/>
</dbReference>
<comment type="caution">
    <text evidence="12">The sequence shown here is derived from an EMBL/GenBank/DDBJ whole genome shotgun (WGS) entry which is preliminary data.</text>
</comment>
<evidence type="ECO:0000256" key="5">
    <source>
        <dbReference type="ARBA" id="ARBA00023163"/>
    </source>
</evidence>
<evidence type="ECO:0000259" key="10">
    <source>
        <dbReference type="Pfam" id="PF01272"/>
    </source>
</evidence>
<dbReference type="GO" id="GO:0006354">
    <property type="term" value="P:DNA-templated transcription elongation"/>
    <property type="evidence" value="ECO:0007669"/>
    <property type="project" value="TreeGrafter"/>
</dbReference>
<dbReference type="FunFam" id="1.10.287.180:FF:000001">
    <property type="entry name" value="Transcription elongation factor GreA"/>
    <property type="match status" value="1"/>
</dbReference>
<evidence type="ECO:0000256" key="6">
    <source>
        <dbReference type="ARBA" id="ARBA00024916"/>
    </source>
</evidence>
<evidence type="ECO:0000256" key="8">
    <source>
        <dbReference type="HAMAP-Rule" id="MF_00105"/>
    </source>
</evidence>
<dbReference type="AlphaFoldDB" id="M5RR85"/>
<dbReference type="HAMAP" id="MF_00105">
    <property type="entry name" value="GreA_GreB"/>
    <property type="match status" value="1"/>
</dbReference>
<dbReference type="GO" id="GO:0032784">
    <property type="term" value="P:regulation of DNA-templated transcription elongation"/>
    <property type="evidence" value="ECO:0007669"/>
    <property type="project" value="UniProtKB-UniRule"/>
</dbReference>
<dbReference type="NCBIfam" id="NF001261">
    <property type="entry name" value="PRK00226.1-2"/>
    <property type="match status" value="1"/>
</dbReference>
<dbReference type="PANTHER" id="PTHR30437">
    <property type="entry name" value="TRANSCRIPTION ELONGATION FACTOR GREA"/>
    <property type="match status" value="1"/>
</dbReference>
<dbReference type="NCBIfam" id="NF001263">
    <property type="entry name" value="PRK00226.1-4"/>
    <property type="match status" value="1"/>
</dbReference>
<keyword evidence="12" id="KW-0648">Protein biosynthesis</keyword>
<evidence type="ECO:0000259" key="11">
    <source>
        <dbReference type="Pfam" id="PF03449"/>
    </source>
</evidence>
<comment type="function">
    <text evidence="6 8 9">Necessary for efficient RNA polymerase transcription elongation past template-encoded arresting sites. The arresting sites in DNA have the property of trapping a certain fraction of elongating RNA polymerases that pass through, resulting in locked ternary complexes. Cleavage of the nascent transcript by cleavage factors such as GreA or GreB allows the resumption of elongation from the new 3'terminus. GreA releases sequences of 2 to 3 nucleotides.</text>
</comment>
<gene>
    <name evidence="8" type="primary">greA</name>
    <name evidence="12" type="ORF">RMSM_01228</name>
</gene>
<dbReference type="Gene3D" id="1.10.287.180">
    <property type="entry name" value="Transcription elongation factor, GreA/GreB, N-terminal domain"/>
    <property type="match status" value="1"/>
</dbReference>
<evidence type="ECO:0000256" key="1">
    <source>
        <dbReference type="ARBA" id="ARBA00008213"/>
    </source>
</evidence>
<dbReference type="Gene3D" id="3.10.50.30">
    <property type="entry name" value="Transcription elongation factor, GreA/GreB, C-terminal domain"/>
    <property type="match status" value="1"/>
</dbReference>
<feature type="domain" description="Transcription elongation factor GreA/GreB N-terminal" evidence="11">
    <location>
        <begin position="37"/>
        <end position="107"/>
    </location>
</feature>
<proteinExistence type="inferred from homology"/>
<dbReference type="InterPro" id="IPR018151">
    <property type="entry name" value="TF_GreA/GreB_CS"/>
</dbReference>
<keyword evidence="4 8" id="KW-0238">DNA-binding</keyword>
<dbReference type="InterPro" id="IPR022691">
    <property type="entry name" value="Tscrpt_elong_fac_GreA/B_N"/>
</dbReference>
<evidence type="ECO:0000256" key="7">
    <source>
        <dbReference type="ARBA" id="ARBA00030776"/>
    </source>
</evidence>
<comment type="similarity">
    <text evidence="1 8 9">Belongs to the GreA/GreB family.</text>
</comment>
<evidence type="ECO:0000256" key="4">
    <source>
        <dbReference type="ARBA" id="ARBA00023125"/>
    </source>
</evidence>
<dbReference type="Pfam" id="PF03449">
    <property type="entry name" value="GreA_GreB_N"/>
    <property type="match status" value="1"/>
</dbReference>
<feature type="domain" description="Transcription elongation factor GreA/GreB C-terminal" evidence="10">
    <location>
        <begin position="114"/>
        <end position="188"/>
    </location>
</feature>
<dbReference type="InterPro" id="IPR036953">
    <property type="entry name" value="GreA/GreB_C_sf"/>
</dbReference>
<dbReference type="PANTHER" id="PTHR30437:SF4">
    <property type="entry name" value="TRANSCRIPTION ELONGATION FACTOR GREA"/>
    <property type="match status" value="1"/>
</dbReference>
<dbReference type="InterPro" id="IPR001437">
    <property type="entry name" value="Tscrpt_elong_fac_GreA/B_C"/>
</dbReference>
<evidence type="ECO:0000313" key="13">
    <source>
        <dbReference type="Proteomes" id="UP000011991"/>
    </source>
</evidence>
<dbReference type="GO" id="GO:0003746">
    <property type="term" value="F:translation elongation factor activity"/>
    <property type="evidence" value="ECO:0007669"/>
    <property type="project" value="UniProtKB-KW"/>
</dbReference>
<keyword evidence="12" id="KW-0251">Elongation factor</keyword>